<evidence type="ECO:0000313" key="2">
    <source>
        <dbReference type="EMBL" id="SBR48531.1"/>
    </source>
</evidence>
<reference evidence="2" key="2">
    <citation type="submission" date="2016-06" db="EMBL/GenBank/DDBJ databases">
        <title>The genome of a short-lived fish provides insights into sex chromosome evolution and the genetic control of aging.</title>
        <authorList>
            <person name="Reichwald K."/>
            <person name="Felder M."/>
            <person name="Petzold A."/>
            <person name="Koch P."/>
            <person name="Groth M."/>
            <person name="Platzer M."/>
        </authorList>
    </citation>
    <scope>NUCLEOTIDE SEQUENCE</scope>
    <source>
        <tissue evidence="2">Brain</tissue>
    </source>
</reference>
<organism evidence="2">
    <name type="scientific">Nothobranchius pienaari</name>
    <dbReference type="NCBI Taxonomy" id="704102"/>
    <lineage>
        <taxon>Eukaryota</taxon>
        <taxon>Metazoa</taxon>
        <taxon>Chordata</taxon>
        <taxon>Craniata</taxon>
        <taxon>Vertebrata</taxon>
        <taxon>Euteleostomi</taxon>
        <taxon>Actinopterygii</taxon>
        <taxon>Neopterygii</taxon>
        <taxon>Teleostei</taxon>
        <taxon>Neoteleostei</taxon>
        <taxon>Acanthomorphata</taxon>
        <taxon>Ovalentaria</taxon>
        <taxon>Atherinomorphae</taxon>
        <taxon>Cyprinodontiformes</taxon>
        <taxon>Nothobranchiidae</taxon>
        <taxon>Nothobranchius</taxon>
    </lineage>
</organism>
<accession>A0A1A8LW59</accession>
<proteinExistence type="predicted"/>
<feature type="region of interest" description="Disordered" evidence="1">
    <location>
        <begin position="36"/>
        <end position="55"/>
    </location>
</feature>
<reference evidence="2" key="1">
    <citation type="submission" date="2016-05" db="EMBL/GenBank/DDBJ databases">
        <authorList>
            <person name="Lavstsen T."/>
            <person name="Jespersen J.S."/>
        </authorList>
    </citation>
    <scope>NUCLEOTIDE SEQUENCE</scope>
    <source>
        <tissue evidence="2">Brain</tissue>
    </source>
</reference>
<feature type="non-terminal residue" evidence="2">
    <location>
        <position position="1"/>
    </location>
</feature>
<sequence length="55" mass="6427">YVRVKNTPLEEPSAPAAGHLQQPRYQHWAQREGMDLTTTRRQRAPAEETLEERLI</sequence>
<feature type="region of interest" description="Disordered" evidence="1">
    <location>
        <begin position="1"/>
        <end position="24"/>
    </location>
</feature>
<evidence type="ECO:0000256" key="1">
    <source>
        <dbReference type="SAM" id="MobiDB-lite"/>
    </source>
</evidence>
<dbReference type="EMBL" id="HAEF01009465">
    <property type="protein sequence ID" value="SBR48531.1"/>
    <property type="molecule type" value="Transcribed_RNA"/>
</dbReference>
<dbReference type="AlphaFoldDB" id="A0A1A8LW59"/>
<gene>
    <name evidence="2" type="primary">Nfu_g_1_023434</name>
</gene>
<name>A0A1A8LW59_9TELE</name>
<protein>
    <submittedName>
        <fullName evidence="2">Uncharacterized protein</fullName>
    </submittedName>
</protein>